<keyword evidence="2" id="KW-1185">Reference proteome</keyword>
<reference evidence="1 2" key="1">
    <citation type="submission" date="2024-05" db="EMBL/GenBank/DDBJ databases">
        <title>Haplotype-resolved chromosome-level genome assembly of Huyou (Citrus changshanensis).</title>
        <authorList>
            <person name="Miao C."/>
            <person name="Chen W."/>
            <person name="Wu Y."/>
            <person name="Wang L."/>
            <person name="Zhao S."/>
            <person name="Grierson D."/>
            <person name="Xu C."/>
            <person name="Chen K."/>
        </authorList>
    </citation>
    <scope>NUCLEOTIDE SEQUENCE [LARGE SCALE GENOMIC DNA]</scope>
    <source>
        <strain evidence="1">01-14</strain>
        <tissue evidence="1">Leaf</tissue>
    </source>
</reference>
<dbReference type="EMBL" id="JBCGBO010000003">
    <property type="protein sequence ID" value="KAK9216167.1"/>
    <property type="molecule type" value="Genomic_DNA"/>
</dbReference>
<gene>
    <name evidence="1" type="ORF">WN944_008174</name>
</gene>
<sequence length="147" mass="16284">MVEPAPGVDLEVFKLGSPYADDLRKPDSLINIFNSLETKDDLENKSVNAPSSSSAQNMDAKFSEASEPLVLFYSCPSKTLFTFISSVCLVYCTIMEMELGILLWGHVPHSSCSNLHKTVDAFEDNSGKQLKTLSEREHGLYCGRMIL</sequence>
<name>A0AAP0QYN3_9ROSI</name>
<dbReference type="Proteomes" id="UP001428341">
    <property type="component" value="Unassembled WGS sequence"/>
</dbReference>
<evidence type="ECO:0000313" key="1">
    <source>
        <dbReference type="EMBL" id="KAK9216167.1"/>
    </source>
</evidence>
<accession>A0AAP0QYN3</accession>
<dbReference type="AlphaFoldDB" id="A0AAP0QYN3"/>
<comment type="caution">
    <text evidence="1">The sequence shown here is derived from an EMBL/GenBank/DDBJ whole genome shotgun (WGS) entry which is preliminary data.</text>
</comment>
<evidence type="ECO:0000313" key="2">
    <source>
        <dbReference type="Proteomes" id="UP001428341"/>
    </source>
</evidence>
<organism evidence="1 2">
    <name type="scientific">Citrus x changshan-huyou</name>
    <dbReference type="NCBI Taxonomy" id="2935761"/>
    <lineage>
        <taxon>Eukaryota</taxon>
        <taxon>Viridiplantae</taxon>
        <taxon>Streptophyta</taxon>
        <taxon>Embryophyta</taxon>
        <taxon>Tracheophyta</taxon>
        <taxon>Spermatophyta</taxon>
        <taxon>Magnoliopsida</taxon>
        <taxon>eudicotyledons</taxon>
        <taxon>Gunneridae</taxon>
        <taxon>Pentapetalae</taxon>
        <taxon>rosids</taxon>
        <taxon>malvids</taxon>
        <taxon>Sapindales</taxon>
        <taxon>Rutaceae</taxon>
        <taxon>Aurantioideae</taxon>
        <taxon>Citrus</taxon>
    </lineage>
</organism>
<proteinExistence type="predicted"/>
<protein>
    <submittedName>
        <fullName evidence="1">Uncharacterized protein</fullName>
    </submittedName>
</protein>